<reference evidence="4" key="1">
    <citation type="submission" date="2022-10" db="EMBL/GenBank/DDBJ databases">
        <title>Gaoshiqiia sediminis gen. nov., sp. nov., isolated from coastal sediment.</title>
        <authorList>
            <person name="Yu W.X."/>
            <person name="Mu D.S."/>
            <person name="Du J.Z."/>
            <person name="Liang Y.Q."/>
        </authorList>
    </citation>
    <scope>NUCLEOTIDE SEQUENCE</scope>
    <source>
        <strain evidence="4">A06</strain>
    </source>
</reference>
<feature type="domain" description="FecR protein" evidence="2">
    <location>
        <begin position="132"/>
        <end position="225"/>
    </location>
</feature>
<dbReference type="InterPro" id="IPR032508">
    <property type="entry name" value="FecR_C"/>
</dbReference>
<dbReference type="InterPro" id="IPR012373">
    <property type="entry name" value="Ferrdict_sens_TM"/>
</dbReference>
<dbReference type="InterPro" id="IPR006860">
    <property type="entry name" value="FecR"/>
</dbReference>
<keyword evidence="1" id="KW-0812">Transmembrane</keyword>
<evidence type="ECO:0000259" key="3">
    <source>
        <dbReference type="Pfam" id="PF16344"/>
    </source>
</evidence>
<organism evidence="4 5">
    <name type="scientific">Gaoshiqia sediminis</name>
    <dbReference type="NCBI Taxonomy" id="2986998"/>
    <lineage>
        <taxon>Bacteria</taxon>
        <taxon>Pseudomonadati</taxon>
        <taxon>Bacteroidota</taxon>
        <taxon>Bacteroidia</taxon>
        <taxon>Marinilabiliales</taxon>
        <taxon>Prolixibacteraceae</taxon>
        <taxon>Gaoshiqia</taxon>
    </lineage>
</organism>
<proteinExistence type="predicted"/>
<dbReference type="Proteomes" id="UP001163821">
    <property type="component" value="Unassembled WGS sequence"/>
</dbReference>
<feature type="domain" description="Protein FecR C-terminal" evidence="3">
    <location>
        <begin position="270"/>
        <end position="339"/>
    </location>
</feature>
<dbReference type="Pfam" id="PF04773">
    <property type="entry name" value="FecR"/>
    <property type="match status" value="1"/>
</dbReference>
<dbReference type="GO" id="GO:0016989">
    <property type="term" value="F:sigma factor antagonist activity"/>
    <property type="evidence" value="ECO:0007669"/>
    <property type="project" value="TreeGrafter"/>
</dbReference>
<keyword evidence="5" id="KW-1185">Reference proteome</keyword>
<gene>
    <name evidence="4" type="ORF">N2K84_02600</name>
</gene>
<accession>A0AA41YBE0</accession>
<evidence type="ECO:0000259" key="2">
    <source>
        <dbReference type="Pfam" id="PF04773"/>
    </source>
</evidence>
<sequence>MKPEHKINLTEYLRKLDEGKLNGVEKEALREYIASTYRDRELDELMARHWENLQVSASEADTPYFKKLKNNIWLKILSGQAGKTRSIGWKDYLVRIAAVLFIPLLLSSVYLFYRLHQQSDAGSELVMQQVFASPGSRVHFTLPDQSEVWLNSGSTLEYPVNFGKQGRRTVKLSGQGYFNVTPDKDCPFRVETVGDMDVEVLGTSFDVACYTDDHHLSFTLEQGAIALQDKQGKEIARLAPGQQARFEKDTQKLLIEKVDTRLTTSWKDGRLVFKDTPLAEVTKQLERSYNCEIHVAPELLRSDILYTASIQDETLGEVLKMIEISTSVKTEIKNREVNIRN</sequence>
<evidence type="ECO:0000256" key="1">
    <source>
        <dbReference type="SAM" id="Phobius"/>
    </source>
</evidence>
<keyword evidence="1" id="KW-1133">Transmembrane helix</keyword>
<dbReference type="AlphaFoldDB" id="A0AA41YBE0"/>
<dbReference type="PANTHER" id="PTHR30273:SF2">
    <property type="entry name" value="PROTEIN FECR"/>
    <property type="match status" value="1"/>
</dbReference>
<dbReference type="Gene3D" id="2.60.120.1440">
    <property type="match status" value="1"/>
</dbReference>
<dbReference type="EMBL" id="JAPAAF010000002">
    <property type="protein sequence ID" value="MCW0481602.1"/>
    <property type="molecule type" value="Genomic_DNA"/>
</dbReference>
<evidence type="ECO:0000313" key="5">
    <source>
        <dbReference type="Proteomes" id="UP001163821"/>
    </source>
</evidence>
<dbReference type="RefSeq" id="WP_282590211.1">
    <property type="nucleotide sequence ID" value="NZ_JAPAAF010000002.1"/>
</dbReference>
<protein>
    <submittedName>
        <fullName evidence="4">DUF4974 domain-containing protein</fullName>
    </submittedName>
</protein>
<dbReference type="PIRSF" id="PIRSF018266">
    <property type="entry name" value="FecR"/>
    <property type="match status" value="1"/>
</dbReference>
<dbReference type="PANTHER" id="PTHR30273">
    <property type="entry name" value="PERIPLASMIC SIGNAL SENSOR AND SIGMA FACTOR ACTIVATOR FECR-RELATED"/>
    <property type="match status" value="1"/>
</dbReference>
<evidence type="ECO:0000313" key="4">
    <source>
        <dbReference type="EMBL" id="MCW0481602.1"/>
    </source>
</evidence>
<keyword evidence="1" id="KW-0472">Membrane</keyword>
<dbReference type="Pfam" id="PF16344">
    <property type="entry name" value="FecR_C"/>
    <property type="match status" value="1"/>
</dbReference>
<name>A0AA41YBE0_9BACT</name>
<comment type="caution">
    <text evidence="4">The sequence shown here is derived from an EMBL/GenBank/DDBJ whole genome shotgun (WGS) entry which is preliminary data.</text>
</comment>
<feature type="transmembrane region" description="Helical" evidence="1">
    <location>
        <begin position="92"/>
        <end position="113"/>
    </location>
</feature>
<dbReference type="Gene3D" id="3.55.50.30">
    <property type="match status" value="1"/>
</dbReference>